<accession>A0A1R4LT10</accession>
<dbReference type="Proteomes" id="UP000188276">
    <property type="component" value="Unassembled WGS sequence"/>
</dbReference>
<dbReference type="AlphaFoldDB" id="A0A1R4LT10"/>
<reference evidence="3" key="1">
    <citation type="submission" date="2017-02" db="EMBL/GenBank/DDBJ databases">
        <authorList>
            <person name="Rodrigo-Torres L."/>
            <person name="Arahal R.D."/>
            <person name="Lucena T."/>
        </authorList>
    </citation>
    <scope>NUCLEOTIDE SEQUENCE [LARGE SCALE GENOMIC DNA]</scope>
    <source>
        <strain evidence="3">CECT 7878</strain>
    </source>
</reference>
<proteinExistence type="inferred from homology"/>
<dbReference type="PRINTS" id="PR00445">
    <property type="entry name" value="HUPFHYPC"/>
</dbReference>
<dbReference type="GO" id="GO:0005506">
    <property type="term" value="F:iron ion binding"/>
    <property type="evidence" value="ECO:0007669"/>
    <property type="project" value="TreeGrafter"/>
</dbReference>
<gene>
    <name evidence="2" type="primary">hypC</name>
    <name evidence="2" type="ORF">VR7878_03523</name>
</gene>
<dbReference type="PANTHER" id="PTHR35177:SF2">
    <property type="entry name" value="HYDROGENASE MATURATION FACTOR HYBG"/>
    <property type="match status" value="1"/>
</dbReference>
<dbReference type="PANTHER" id="PTHR35177">
    <property type="entry name" value="HYDROGENASE MATURATION FACTOR HYBG"/>
    <property type="match status" value="1"/>
</dbReference>
<organism evidence="2 3">
    <name type="scientific">Vibrio ruber (strain DSM 16370 / JCM 11486 / BCRC 17186 / CECT 7878 / LMG 23124 / VR1)</name>
    <dbReference type="NCBI Taxonomy" id="1123498"/>
    <lineage>
        <taxon>Bacteria</taxon>
        <taxon>Pseudomonadati</taxon>
        <taxon>Pseudomonadota</taxon>
        <taxon>Gammaproteobacteria</taxon>
        <taxon>Vibrionales</taxon>
        <taxon>Vibrionaceae</taxon>
        <taxon>Vibrio</taxon>
    </lineage>
</organism>
<sequence>MCLCIPASVVSVEHEQMTAVVDTLGVEREVSTHLISEPIQVGDHLLIHVGFAISKIDQQEAKESLQTYRDLISQVGSDEMWIG</sequence>
<comment type="similarity">
    <text evidence="1">Belongs to the HupF/HypC family.</text>
</comment>
<keyword evidence="3" id="KW-1185">Reference proteome</keyword>
<dbReference type="SUPFAM" id="SSF159127">
    <property type="entry name" value="HupF/HypC-like"/>
    <property type="match status" value="1"/>
</dbReference>
<evidence type="ECO:0000256" key="1">
    <source>
        <dbReference type="ARBA" id="ARBA00006018"/>
    </source>
</evidence>
<dbReference type="OrthoDB" id="9806017at2"/>
<dbReference type="GO" id="GO:0051604">
    <property type="term" value="P:protein maturation"/>
    <property type="evidence" value="ECO:0007669"/>
    <property type="project" value="TreeGrafter"/>
</dbReference>
<dbReference type="FunFam" id="2.30.30.140:FF:000022">
    <property type="entry name" value="Hydrogenase assembly chaperone HybG"/>
    <property type="match status" value="1"/>
</dbReference>
<dbReference type="NCBIfam" id="TIGR00074">
    <property type="entry name" value="hypC_hupF"/>
    <property type="match status" value="1"/>
</dbReference>
<dbReference type="RefSeq" id="WP_077337371.1">
    <property type="nucleotide sequence ID" value="NZ_FULE01000050.1"/>
</dbReference>
<dbReference type="Gene3D" id="2.30.30.140">
    <property type="match status" value="1"/>
</dbReference>
<dbReference type="EMBL" id="FULE01000050">
    <property type="protein sequence ID" value="SJN59593.1"/>
    <property type="molecule type" value="Genomic_DNA"/>
</dbReference>
<protein>
    <submittedName>
        <fullName evidence="2">Hydrogenase isoenzymes formation protein HypC</fullName>
    </submittedName>
</protein>
<evidence type="ECO:0000313" key="2">
    <source>
        <dbReference type="EMBL" id="SJN59593.1"/>
    </source>
</evidence>
<dbReference type="InterPro" id="IPR001109">
    <property type="entry name" value="Hydrogenase_HupF/HypC"/>
</dbReference>
<name>A0A1R4LT10_VIBR1</name>
<dbReference type="Pfam" id="PF01455">
    <property type="entry name" value="HupF_HypC"/>
    <property type="match status" value="1"/>
</dbReference>
<dbReference type="STRING" id="1123498.VR7878_03523"/>
<dbReference type="GO" id="GO:1902670">
    <property type="term" value="F:carbon dioxide binding"/>
    <property type="evidence" value="ECO:0007669"/>
    <property type="project" value="TreeGrafter"/>
</dbReference>
<evidence type="ECO:0000313" key="3">
    <source>
        <dbReference type="Proteomes" id="UP000188276"/>
    </source>
</evidence>